<keyword evidence="9 11" id="KW-0472">Membrane</keyword>
<keyword evidence="4" id="KW-1003">Cell membrane</keyword>
<dbReference type="SUPFAM" id="SSF54523">
    <property type="entry name" value="Pili subunits"/>
    <property type="match status" value="1"/>
</dbReference>
<reference evidence="14" key="1">
    <citation type="journal article" date="2010" name="Stand. Genomic Sci.">
        <title>Complete genome sequence of Sulfurimonas autotrophica type strain (OK10).</title>
        <authorList>
            <person name="Sikorski J."/>
            <person name="Munk C."/>
            <person name="Lapidus A."/>
            <person name="Djao O."/>
            <person name="Lucas S."/>
            <person name="Glavina Del Rio T."/>
            <person name="Nolan M."/>
            <person name="Tice H."/>
            <person name="Han C."/>
            <person name="Cheng J."/>
            <person name="Tapia R."/>
            <person name="Goodwin L."/>
            <person name="Pitluck S."/>
            <person name="Liolios K."/>
            <person name="Ivanova N."/>
            <person name="Mavromatis K."/>
            <person name="Mikhailova N."/>
            <person name="Pati A."/>
            <person name="Sims D."/>
            <person name="Meincke L."/>
            <person name="Brettin T."/>
            <person name="Detter J."/>
            <person name="Chen A."/>
            <person name="Palaniappan K."/>
            <person name="Land M."/>
            <person name="Hauser L."/>
            <person name="Chang Y."/>
            <person name="Jeffries C."/>
            <person name="Rohde M."/>
            <person name="Lang E."/>
            <person name="Spring S."/>
            <person name="Goker M."/>
            <person name="Woyke T."/>
            <person name="Bristow J."/>
            <person name="Eisen J."/>
            <person name="Markowitz V."/>
            <person name="Hugenholtz P."/>
            <person name="Kyrpides N."/>
            <person name="Klenk H."/>
        </authorList>
    </citation>
    <scope>NUCLEOTIDE SEQUENCE [LARGE SCALE GENOMIC DNA]</scope>
    <source>
        <strain evidence="14">ATCC BAA-671 / DSM 16294 / JCM 11897 / OK10</strain>
    </source>
</reference>
<evidence type="ECO:0000256" key="7">
    <source>
        <dbReference type="ARBA" id="ARBA00022692"/>
    </source>
</evidence>
<dbReference type="KEGG" id="sua:Saut_0266"/>
<name>E0UU06_SULAO</name>
<dbReference type="InterPro" id="IPR000983">
    <property type="entry name" value="Bac_GSPG_pilin"/>
</dbReference>
<evidence type="ECO:0000256" key="6">
    <source>
        <dbReference type="ARBA" id="ARBA00022519"/>
    </source>
</evidence>
<dbReference type="InterPro" id="IPR010054">
    <property type="entry name" value="Type2_sec_GspG"/>
</dbReference>
<evidence type="ECO:0000256" key="1">
    <source>
        <dbReference type="ARBA" id="ARBA00004377"/>
    </source>
</evidence>
<keyword evidence="7 11" id="KW-0812">Transmembrane</keyword>
<dbReference type="InterPro" id="IPR012902">
    <property type="entry name" value="N_methyl_site"/>
</dbReference>
<evidence type="ECO:0000256" key="4">
    <source>
        <dbReference type="ARBA" id="ARBA00022475"/>
    </source>
</evidence>
<dbReference type="OrthoDB" id="9795612at2"/>
<dbReference type="Gene3D" id="3.30.700.10">
    <property type="entry name" value="Glycoprotein, Type 4 Pilin"/>
    <property type="match status" value="1"/>
</dbReference>
<dbReference type="PANTHER" id="PTHR30093">
    <property type="entry name" value="GENERAL SECRETION PATHWAY PROTEIN G"/>
    <property type="match status" value="1"/>
</dbReference>
<feature type="region of interest" description="Disordered" evidence="10">
    <location>
        <begin position="109"/>
        <end position="141"/>
    </location>
</feature>
<dbReference type="GO" id="GO:0005886">
    <property type="term" value="C:plasma membrane"/>
    <property type="evidence" value="ECO:0007669"/>
    <property type="project" value="UniProtKB-SubCell"/>
</dbReference>
<dbReference type="Proteomes" id="UP000007803">
    <property type="component" value="Chromosome"/>
</dbReference>
<keyword evidence="14" id="KW-1185">Reference proteome</keyword>
<dbReference type="STRING" id="563040.Saut_0266"/>
<evidence type="ECO:0000256" key="2">
    <source>
        <dbReference type="ARBA" id="ARBA00009984"/>
    </source>
</evidence>
<dbReference type="NCBIfam" id="TIGR02532">
    <property type="entry name" value="IV_pilin_GFxxxE"/>
    <property type="match status" value="1"/>
</dbReference>
<accession>E0UU06</accession>
<dbReference type="HOGENOM" id="CLU_091705_2_0_7"/>
<evidence type="ECO:0000256" key="3">
    <source>
        <dbReference type="ARBA" id="ARBA00020042"/>
    </source>
</evidence>
<evidence type="ECO:0000256" key="11">
    <source>
        <dbReference type="SAM" id="Phobius"/>
    </source>
</evidence>
<dbReference type="GO" id="GO:0015628">
    <property type="term" value="P:protein secretion by the type II secretion system"/>
    <property type="evidence" value="ECO:0007669"/>
    <property type="project" value="InterPro"/>
</dbReference>
<dbReference type="GO" id="GO:0015627">
    <property type="term" value="C:type II protein secretion system complex"/>
    <property type="evidence" value="ECO:0007669"/>
    <property type="project" value="InterPro"/>
</dbReference>
<proteinExistence type="inferred from homology"/>
<organism evidence="13 14">
    <name type="scientific">Sulfurimonas autotrophica (strain ATCC BAA-671 / DSM 16294 / JCM 11897 / OK10)</name>
    <dbReference type="NCBI Taxonomy" id="563040"/>
    <lineage>
        <taxon>Bacteria</taxon>
        <taxon>Pseudomonadati</taxon>
        <taxon>Campylobacterota</taxon>
        <taxon>Epsilonproteobacteria</taxon>
        <taxon>Campylobacterales</taxon>
        <taxon>Sulfurimonadaceae</taxon>
        <taxon>Sulfurimonas</taxon>
    </lineage>
</organism>
<feature type="domain" description="Type II secretion system protein GspG C-terminal" evidence="12">
    <location>
        <begin position="34"/>
        <end position="140"/>
    </location>
</feature>
<keyword evidence="6" id="KW-0997">Cell inner membrane</keyword>
<evidence type="ECO:0000256" key="8">
    <source>
        <dbReference type="ARBA" id="ARBA00022989"/>
    </source>
</evidence>
<feature type="compositionally biased region" description="Basic and acidic residues" evidence="10">
    <location>
        <begin position="124"/>
        <end position="141"/>
    </location>
</feature>
<evidence type="ECO:0000256" key="9">
    <source>
        <dbReference type="ARBA" id="ARBA00023136"/>
    </source>
</evidence>
<evidence type="ECO:0000259" key="12">
    <source>
        <dbReference type="Pfam" id="PF08334"/>
    </source>
</evidence>
<sequence>MRKKNQFRKAFTLVELLVVIVIIALLSSLVAPKFFGKLDTAKVKTANTQMQMLSQALDGFRLDVGRYPTTQEGLKILWAKDSSLKNWDGPYLPKAVKEDPWGYPYHYKSPGKNSEPYDLYHLGSDGKEGGNDDAKDVSVWE</sequence>
<dbReference type="InterPro" id="IPR013545">
    <property type="entry name" value="T2SS_protein-GspG_C"/>
</dbReference>
<keyword evidence="5" id="KW-0488">Methylation</keyword>
<dbReference type="InterPro" id="IPR045584">
    <property type="entry name" value="Pilin-like"/>
</dbReference>
<dbReference type="PANTHER" id="PTHR30093:SF45">
    <property type="entry name" value="TYPE II SECRETION SYSTEM CORE PROTEIN G"/>
    <property type="match status" value="1"/>
</dbReference>
<evidence type="ECO:0000313" key="13">
    <source>
        <dbReference type="EMBL" id="ADN08315.1"/>
    </source>
</evidence>
<dbReference type="Pfam" id="PF07963">
    <property type="entry name" value="N_methyl"/>
    <property type="match status" value="1"/>
</dbReference>
<gene>
    <name evidence="13" type="ordered locus">Saut_0266</name>
</gene>
<comment type="similarity">
    <text evidence="2">Belongs to the GSP G family.</text>
</comment>
<dbReference type="AlphaFoldDB" id="E0UU06"/>
<evidence type="ECO:0000256" key="5">
    <source>
        <dbReference type="ARBA" id="ARBA00022481"/>
    </source>
</evidence>
<dbReference type="Pfam" id="PF08334">
    <property type="entry name" value="T2SSG"/>
    <property type="match status" value="1"/>
</dbReference>
<dbReference type="PRINTS" id="PR00813">
    <property type="entry name" value="BCTERIALGSPG"/>
</dbReference>
<comment type="subcellular location">
    <subcellularLocation>
        <location evidence="1">Cell inner membrane</location>
        <topology evidence="1">Single-pass membrane protein</topology>
    </subcellularLocation>
</comment>
<feature type="transmembrane region" description="Helical" evidence="11">
    <location>
        <begin position="12"/>
        <end position="31"/>
    </location>
</feature>
<dbReference type="RefSeq" id="WP_013326071.1">
    <property type="nucleotide sequence ID" value="NC_014506.1"/>
</dbReference>
<dbReference type="NCBIfam" id="TIGR01710">
    <property type="entry name" value="typeII_sec_gspG"/>
    <property type="match status" value="1"/>
</dbReference>
<keyword evidence="8 11" id="KW-1133">Transmembrane helix</keyword>
<evidence type="ECO:0000313" key="14">
    <source>
        <dbReference type="Proteomes" id="UP000007803"/>
    </source>
</evidence>
<evidence type="ECO:0000256" key="10">
    <source>
        <dbReference type="SAM" id="MobiDB-lite"/>
    </source>
</evidence>
<protein>
    <recommendedName>
        <fullName evidence="3">Type II secretion system core protein G</fullName>
    </recommendedName>
</protein>
<dbReference type="eggNOG" id="COG2165">
    <property type="taxonomic scope" value="Bacteria"/>
</dbReference>
<dbReference type="EMBL" id="CP002205">
    <property type="protein sequence ID" value="ADN08315.1"/>
    <property type="molecule type" value="Genomic_DNA"/>
</dbReference>